<keyword evidence="7 12" id="KW-0220">Diaminopimelate biosynthesis</keyword>
<feature type="active site" description="Proton donor/acceptor" evidence="12">
    <location>
        <position position="139"/>
    </location>
</feature>
<dbReference type="Pfam" id="PF00701">
    <property type="entry name" value="DHDPS"/>
    <property type="match status" value="1"/>
</dbReference>
<dbReference type="PIRSF" id="PIRSF001365">
    <property type="entry name" value="DHDPS"/>
    <property type="match status" value="1"/>
</dbReference>
<keyword evidence="10 12" id="KW-0704">Schiff base</keyword>
<evidence type="ECO:0000256" key="2">
    <source>
        <dbReference type="ARBA" id="ARBA00005120"/>
    </source>
</evidence>
<feature type="active site" description="Schiff-base intermediate with substrate" evidence="12">
    <location>
        <position position="169"/>
    </location>
</feature>
<dbReference type="CDD" id="cd00950">
    <property type="entry name" value="DHDPS"/>
    <property type="match status" value="1"/>
</dbReference>
<evidence type="ECO:0000313" key="15">
    <source>
        <dbReference type="Proteomes" id="UP000030101"/>
    </source>
</evidence>
<feature type="binding site" evidence="12">
    <location>
        <position position="211"/>
    </location>
    <ligand>
        <name>pyruvate</name>
        <dbReference type="ChEBI" id="CHEBI:15361"/>
    </ligand>
</feature>
<evidence type="ECO:0000256" key="11">
    <source>
        <dbReference type="ARBA" id="ARBA00047836"/>
    </source>
</evidence>
<dbReference type="InterPro" id="IPR013785">
    <property type="entry name" value="Aldolase_TIM"/>
</dbReference>
<comment type="subcellular location">
    <subcellularLocation>
        <location evidence="12">Cytoplasm</location>
    </subcellularLocation>
</comment>
<feature type="site" description="Part of a proton relay during catalysis" evidence="12">
    <location>
        <position position="113"/>
    </location>
</feature>
<dbReference type="EC" id="4.3.3.7" evidence="4 12"/>
<gene>
    <name evidence="12" type="primary">dapA</name>
    <name evidence="14" type="ORF">HQ43_00500</name>
</gene>
<dbReference type="HAMAP" id="MF_00418">
    <property type="entry name" value="DapA"/>
    <property type="match status" value="1"/>
</dbReference>
<evidence type="ECO:0000256" key="13">
    <source>
        <dbReference type="PIRNR" id="PIRNR001365"/>
    </source>
</evidence>
<comment type="similarity">
    <text evidence="3 12 13">Belongs to the DapA family.</text>
</comment>
<name>A0ABR4XNA0_9PORP</name>
<comment type="subunit">
    <text evidence="12">Homotetramer; dimer of dimers.</text>
</comment>
<keyword evidence="8 12" id="KW-0457">Lysine biosynthesis</keyword>
<dbReference type="NCBIfam" id="TIGR00674">
    <property type="entry name" value="dapA"/>
    <property type="match status" value="1"/>
</dbReference>
<evidence type="ECO:0000256" key="10">
    <source>
        <dbReference type="ARBA" id="ARBA00023270"/>
    </source>
</evidence>
<dbReference type="InterPro" id="IPR002220">
    <property type="entry name" value="DapA-like"/>
</dbReference>
<organism evidence="14 15">
    <name type="scientific">Porphyromonas canoris</name>
    <dbReference type="NCBI Taxonomy" id="36875"/>
    <lineage>
        <taxon>Bacteria</taxon>
        <taxon>Pseudomonadati</taxon>
        <taxon>Bacteroidota</taxon>
        <taxon>Bacteroidia</taxon>
        <taxon>Bacteroidales</taxon>
        <taxon>Porphyromonadaceae</taxon>
        <taxon>Porphyromonas</taxon>
    </lineage>
</organism>
<proteinExistence type="inferred from homology"/>
<comment type="catalytic activity">
    <reaction evidence="11 12">
        <text>L-aspartate 4-semialdehyde + pyruvate = (2S,4S)-4-hydroxy-2,3,4,5-tetrahydrodipicolinate + H2O + H(+)</text>
        <dbReference type="Rhea" id="RHEA:34171"/>
        <dbReference type="ChEBI" id="CHEBI:15361"/>
        <dbReference type="ChEBI" id="CHEBI:15377"/>
        <dbReference type="ChEBI" id="CHEBI:15378"/>
        <dbReference type="ChEBI" id="CHEBI:67139"/>
        <dbReference type="ChEBI" id="CHEBI:537519"/>
        <dbReference type="EC" id="4.3.3.7"/>
    </reaction>
</comment>
<dbReference type="InterPro" id="IPR005263">
    <property type="entry name" value="DapA"/>
</dbReference>
<feature type="site" description="Part of a proton relay during catalysis" evidence="12">
    <location>
        <position position="50"/>
    </location>
</feature>
<comment type="pathway">
    <text evidence="2 12">Amino-acid biosynthesis; L-lysine biosynthesis via DAP pathway; (S)-tetrahydrodipicolinate from L-aspartate: step 3/4.</text>
</comment>
<evidence type="ECO:0000256" key="7">
    <source>
        <dbReference type="ARBA" id="ARBA00022915"/>
    </source>
</evidence>
<evidence type="ECO:0000256" key="1">
    <source>
        <dbReference type="ARBA" id="ARBA00003294"/>
    </source>
</evidence>
<evidence type="ECO:0000256" key="4">
    <source>
        <dbReference type="ARBA" id="ARBA00012086"/>
    </source>
</evidence>
<keyword evidence="6 12" id="KW-0028">Amino-acid biosynthesis</keyword>
<evidence type="ECO:0000256" key="6">
    <source>
        <dbReference type="ARBA" id="ARBA00022605"/>
    </source>
</evidence>
<comment type="caution">
    <text evidence="12">Was originally thought to be a dihydrodipicolinate synthase (DHDPS), catalyzing the condensation of (S)-aspartate-beta-semialdehyde [(S)-ASA] and pyruvate to dihydrodipicolinate (DHDP). However, it was shown in E.coli that the product of the enzymatic reaction is not dihydrodipicolinate but in fact (4S)-4-hydroxy-2,3,4,5-tetrahydro-(2S)-dipicolinic acid (HTPA), and that the consecutive dehydration reaction leading to DHDP is not spontaneous but catalyzed by DapB.</text>
</comment>
<sequence>MTCKTNTLGGFGVALVTPFTSDYEVDYSALEKLIEFQIAGGVDFLVTLGTTAETPTLTEEEQIKIVAFVQKIVEGRVPIVVGMGGNATRELCKKIRCFPMDGVSAILSVAPYYNKPSQEGLYAHFSEVVEASSKPVILYNIPGRTGVNMQVETVLRLAQAFPGKVIGIKEASGSITQIERILKQRPSNFALFSGDDSSTLSYISMGGDGVISVIGNALPKEFGGLVSLCRQGKFAEAAHVQRSLVELYELLFVEGNPSGIKSALHCMDLIENVLRLPLVPCTPVVYSRIRQFLSRMGYCRIDNP</sequence>
<dbReference type="PANTHER" id="PTHR12128">
    <property type="entry name" value="DIHYDRODIPICOLINATE SYNTHASE"/>
    <property type="match status" value="1"/>
</dbReference>
<evidence type="ECO:0000313" key="14">
    <source>
        <dbReference type="EMBL" id="KGN93651.1"/>
    </source>
</evidence>
<keyword evidence="9 12" id="KW-0456">Lyase</keyword>
<accession>A0ABR4XNA0</accession>
<evidence type="ECO:0000256" key="9">
    <source>
        <dbReference type="ARBA" id="ARBA00023239"/>
    </source>
</evidence>
<dbReference type="PRINTS" id="PR00146">
    <property type="entry name" value="DHPICSNTHASE"/>
</dbReference>
<dbReference type="EMBL" id="JQZV01000001">
    <property type="protein sequence ID" value="KGN93651.1"/>
    <property type="molecule type" value="Genomic_DNA"/>
</dbReference>
<dbReference type="SMART" id="SM01130">
    <property type="entry name" value="DHDPS"/>
    <property type="match status" value="1"/>
</dbReference>
<comment type="caution">
    <text evidence="14">The sequence shown here is derived from an EMBL/GenBank/DDBJ whole genome shotgun (WGS) entry which is preliminary data.</text>
</comment>
<protein>
    <recommendedName>
        <fullName evidence="4 12">4-hydroxy-tetrahydrodipicolinate synthase</fullName>
        <shortName evidence="12">HTPA synthase</shortName>
        <ecNumber evidence="4 12">4.3.3.7</ecNumber>
    </recommendedName>
</protein>
<dbReference type="RefSeq" id="WP_036788290.1">
    <property type="nucleotide sequence ID" value="NZ_JQZV01000001.1"/>
</dbReference>
<evidence type="ECO:0000256" key="5">
    <source>
        <dbReference type="ARBA" id="ARBA00022490"/>
    </source>
</evidence>
<evidence type="ECO:0000256" key="3">
    <source>
        <dbReference type="ARBA" id="ARBA00007592"/>
    </source>
</evidence>
<dbReference type="Proteomes" id="UP000030101">
    <property type="component" value="Unassembled WGS sequence"/>
</dbReference>
<keyword evidence="15" id="KW-1185">Reference proteome</keyword>
<feature type="binding site" evidence="12">
    <location>
        <position position="51"/>
    </location>
    <ligand>
        <name>pyruvate</name>
        <dbReference type="ChEBI" id="CHEBI:15361"/>
    </ligand>
</feature>
<dbReference type="Gene3D" id="3.20.20.70">
    <property type="entry name" value="Aldolase class I"/>
    <property type="match status" value="1"/>
</dbReference>
<evidence type="ECO:0000256" key="8">
    <source>
        <dbReference type="ARBA" id="ARBA00023154"/>
    </source>
</evidence>
<keyword evidence="5 12" id="KW-0963">Cytoplasm</keyword>
<comment type="function">
    <text evidence="1 12">Catalyzes the condensation of (S)-aspartate-beta-semialdehyde [(S)-ASA] and pyruvate to 4-hydroxy-tetrahydrodipicolinate (HTPA).</text>
</comment>
<evidence type="ECO:0000256" key="12">
    <source>
        <dbReference type="HAMAP-Rule" id="MF_00418"/>
    </source>
</evidence>
<reference evidence="14 15" key="1">
    <citation type="submission" date="2014-08" db="EMBL/GenBank/DDBJ databases">
        <title>Porphyromonas canoris strain:OH2762 Genome sequencing.</title>
        <authorList>
            <person name="Wallis C."/>
            <person name="Deusch O."/>
            <person name="O'Flynn C."/>
            <person name="Davis I."/>
            <person name="Jospin G."/>
            <person name="Darling A.E."/>
            <person name="Coil D.A."/>
            <person name="Alexiev A."/>
            <person name="Horsfall A."/>
            <person name="Kirkwood N."/>
            <person name="Harris S."/>
            <person name="Eisen J.A."/>
        </authorList>
    </citation>
    <scope>NUCLEOTIDE SEQUENCE [LARGE SCALE GENOMIC DNA]</scope>
    <source>
        <strain evidence="15">COT-108 OH2762</strain>
    </source>
</reference>
<dbReference type="PANTHER" id="PTHR12128:SF66">
    <property type="entry name" value="4-HYDROXY-2-OXOGLUTARATE ALDOLASE, MITOCHONDRIAL"/>
    <property type="match status" value="1"/>
</dbReference>
<dbReference type="SUPFAM" id="SSF51569">
    <property type="entry name" value="Aldolase"/>
    <property type="match status" value="1"/>
</dbReference>